<feature type="non-terminal residue" evidence="1">
    <location>
        <position position="304"/>
    </location>
</feature>
<evidence type="ECO:0000313" key="1">
    <source>
        <dbReference type="EMBL" id="KAJ1679523.1"/>
    </source>
</evidence>
<comment type="caution">
    <text evidence="1">The sequence shown here is derived from an EMBL/GenBank/DDBJ whole genome shotgun (WGS) entry which is preliminary data.</text>
</comment>
<gene>
    <name evidence="1" type="ORF">EV182_001873</name>
</gene>
<name>A0ACC1HWP6_9FUNG</name>
<organism evidence="1 2">
    <name type="scientific">Spiromyces aspiralis</name>
    <dbReference type="NCBI Taxonomy" id="68401"/>
    <lineage>
        <taxon>Eukaryota</taxon>
        <taxon>Fungi</taxon>
        <taxon>Fungi incertae sedis</taxon>
        <taxon>Zoopagomycota</taxon>
        <taxon>Kickxellomycotina</taxon>
        <taxon>Kickxellomycetes</taxon>
        <taxon>Kickxellales</taxon>
        <taxon>Kickxellaceae</taxon>
        <taxon>Spiromyces</taxon>
    </lineage>
</organism>
<keyword evidence="2" id="KW-1185">Reference proteome</keyword>
<dbReference type="Proteomes" id="UP001145114">
    <property type="component" value="Unassembled WGS sequence"/>
</dbReference>
<proteinExistence type="predicted"/>
<reference evidence="1" key="1">
    <citation type="submission" date="2022-06" db="EMBL/GenBank/DDBJ databases">
        <title>Phylogenomic reconstructions and comparative analyses of Kickxellomycotina fungi.</title>
        <authorList>
            <person name="Reynolds N.K."/>
            <person name="Stajich J.E."/>
            <person name="Barry K."/>
            <person name="Grigoriev I.V."/>
            <person name="Crous P."/>
            <person name="Smith M.E."/>
        </authorList>
    </citation>
    <scope>NUCLEOTIDE SEQUENCE</scope>
    <source>
        <strain evidence="1">RSA 2271</strain>
    </source>
</reference>
<accession>A0ACC1HWP6</accession>
<dbReference type="EMBL" id="JAMZIH010000330">
    <property type="protein sequence ID" value="KAJ1679523.1"/>
    <property type="molecule type" value="Genomic_DNA"/>
</dbReference>
<sequence length="304" mass="34727">MVGRMSWLYRGVVPSKSQYVYVKFDAQYSSICMLRGYSGRTIIDDTESLFYVVSYVVAPDDEGTVKVLEDLYSILFGRVNPLALYAMRKTMICGRAAMGQQNVTVEQFDYLCQQVFQGTTSSQRNEAERQLAYYFPTFTESPTQAQRNDRYGGAVNVEGIIEIHPDIKGPVDAVKHMSWLLQSSHQLFTRVFALQRIRTVILYHIGLFSSEDKLALYDTLLGFVQSNVGQLTSLVVADTARILALVILHSWHDAQDTKKFFSEIKDFAKQSEQHQIVALQVQRVIVDEFSRDVPVNYTLKQRRT</sequence>
<protein>
    <submittedName>
        <fullName evidence="1">Uncharacterized protein</fullName>
    </submittedName>
</protein>
<evidence type="ECO:0000313" key="2">
    <source>
        <dbReference type="Proteomes" id="UP001145114"/>
    </source>
</evidence>